<dbReference type="AlphaFoldDB" id="A0A097II88"/>
<evidence type="ECO:0000313" key="2">
    <source>
        <dbReference type="EMBL" id="AIT61849.1"/>
    </source>
</evidence>
<proteinExistence type="predicted"/>
<dbReference type="Proteomes" id="UP000029914">
    <property type="component" value="Chromosome"/>
</dbReference>
<feature type="transmembrane region" description="Helical" evidence="1">
    <location>
        <begin position="115"/>
        <end position="135"/>
    </location>
</feature>
<name>A0A097II88_9CORY</name>
<protein>
    <recommendedName>
        <fullName evidence="4">DUF3180 domain-containing protein</fullName>
    </recommendedName>
</protein>
<feature type="transmembrane region" description="Helical" evidence="1">
    <location>
        <begin position="7"/>
        <end position="28"/>
    </location>
</feature>
<evidence type="ECO:0000313" key="3">
    <source>
        <dbReference type="Proteomes" id="UP000029914"/>
    </source>
</evidence>
<keyword evidence="3" id="KW-1185">Reference proteome</keyword>
<reference evidence="2 3" key="1">
    <citation type="submission" date="2013-09" db="EMBL/GenBank/DDBJ databases">
        <title>Complete genome sequence of Corynebacterium doosanense CAU 212(T) (=DSM 45436(T)), isolated from activated sludge.</title>
        <authorList>
            <person name="Schaffert L."/>
            <person name="Albersmeier A."/>
            <person name="Kalinowski J."/>
            <person name="Ruckert C."/>
        </authorList>
    </citation>
    <scope>NUCLEOTIDE SEQUENCE [LARGE SCALE GENOMIC DNA]</scope>
    <source>
        <strain evidence="2 3">CAU 212</strain>
    </source>
</reference>
<dbReference type="KEGG" id="cdo:CDOO_11700"/>
<dbReference type="STRING" id="558173.CDOO_11700"/>
<dbReference type="EMBL" id="CP006764">
    <property type="protein sequence ID" value="AIT61849.1"/>
    <property type="molecule type" value="Genomic_DNA"/>
</dbReference>
<dbReference type="eggNOG" id="ENOG5033CMQ">
    <property type="taxonomic scope" value="Bacteria"/>
</dbReference>
<keyword evidence="1" id="KW-1133">Transmembrane helix</keyword>
<dbReference type="HOGENOM" id="CLU_123281_2_0_11"/>
<dbReference type="RefSeq" id="WP_018022826.1">
    <property type="nucleotide sequence ID" value="NZ_AQUX01000013.1"/>
</dbReference>
<accession>A0A097II88</accession>
<feature type="transmembrane region" description="Helical" evidence="1">
    <location>
        <begin position="34"/>
        <end position="56"/>
    </location>
</feature>
<evidence type="ECO:0000256" key="1">
    <source>
        <dbReference type="SAM" id="Phobius"/>
    </source>
</evidence>
<organism evidence="2 3">
    <name type="scientific">Corynebacterium doosanense CAU 212 = DSM 45436</name>
    <dbReference type="NCBI Taxonomy" id="558173"/>
    <lineage>
        <taxon>Bacteria</taxon>
        <taxon>Bacillati</taxon>
        <taxon>Actinomycetota</taxon>
        <taxon>Actinomycetes</taxon>
        <taxon>Mycobacteriales</taxon>
        <taxon>Corynebacteriaceae</taxon>
        <taxon>Corynebacterium</taxon>
    </lineage>
</organism>
<dbReference type="InterPro" id="IPR021517">
    <property type="entry name" value="DUF3180"/>
</dbReference>
<feature type="transmembrane region" description="Helical" evidence="1">
    <location>
        <begin position="84"/>
        <end position="103"/>
    </location>
</feature>
<dbReference type="Pfam" id="PF11377">
    <property type="entry name" value="DUF3180"/>
    <property type="match status" value="1"/>
</dbReference>
<gene>
    <name evidence="2" type="ORF">CDOO_11700</name>
</gene>
<dbReference type="OrthoDB" id="4426699at2"/>
<keyword evidence="1" id="KW-0472">Membrane</keyword>
<keyword evidence="1" id="KW-0812">Transmembrane</keyword>
<evidence type="ECO:0008006" key="4">
    <source>
        <dbReference type="Google" id="ProtNLM"/>
    </source>
</evidence>
<sequence>MNRTSLGALAGTFVFLAAAFGILTWRFYGSFPPIPAAGAVTVWLLVAVVVVLILLVRRADIGLDRTQLDPITVARMMIVGKASAWTGAVLGGLYSGVATYVIPQAGILAAAQDEAPVVLAAALGSLALSVAGVVLERHCEAPPPLDGQTVS</sequence>